<dbReference type="RefSeq" id="WP_048311472.1">
    <property type="nucleotide sequence ID" value="NZ_CP119526.1"/>
</dbReference>
<sequence>MDILFFITLIISFFALLIGMINPRLVLPWITKKMRSRLLVFKTYSATLIISICLGAFILNPELSFPDKFSGALLFMGWFCCAMAILALFNPLIPINFSKDEPTRKRVFLIYLGAMVVAIMIGSLFL</sequence>
<dbReference type="AlphaFoldDB" id="A0A0J6CKJ4"/>
<keyword evidence="1" id="KW-0812">Transmembrane</keyword>
<protein>
    <submittedName>
        <fullName evidence="2">Uncharacterized protein</fullName>
    </submittedName>
</protein>
<evidence type="ECO:0000313" key="3">
    <source>
        <dbReference type="Proteomes" id="UP000035996"/>
    </source>
</evidence>
<proteinExistence type="predicted"/>
<dbReference type="Proteomes" id="UP000035996">
    <property type="component" value="Unassembled WGS sequence"/>
</dbReference>
<feature type="transmembrane region" description="Helical" evidence="1">
    <location>
        <begin position="107"/>
        <end position="125"/>
    </location>
</feature>
<keyword evidence="1" id="KW-1133">Transmembrane helix</keyword>
<evidence type="ECO:0000313" key="2">
    <source>
        <dbReference type="EMBL" id="KMM36761.1"/>
    </source>
</evidence>
<keyword evidence="1" id="KW-0472">Membrane</keyword>
<name>A0A0J6CKJ4_9BACL</name>
<comment type="caution">
    <text evidence="2">The sequence shown here is derived from an EMBL/GenBank/DDBJ whole genome shotgun (WGS) entry which is preliminary data.</text>
</comment>
<feature type="transmembrane region" description="Helical" evidence="1">
    <location>
        <begin position="71"/>
        <end position="95"/>
    </location>
</feature>
<feature type="transmembrane region" description="Helical" evidence="1">
    <location>
        <begin position="6"/>
        <end position="27"/>
    </location>
</feature>
<reference evidence="2" key="1">
    <citation type="submission" date="2015-06" db="EMBL/GenBank/DDBJ databases">
        <authorList>
            <person name="Liu B."/>
            <person name="Wang J."/>
            <person name="Zhu Y."/>
            <person name="Liu G."/>
            <person name="Chen Q."/>
            <person name="Zheng C."/>
            <person name="Che J."/>
            <person name="Ge C."/>
            <person name="Shi H."/>
            <person name="Pan Z."/>
            <person name="Liu X."/>
        </authorList>
    </citation>
    <scope>NUCLEOTIDE SEQUENCE [LARGE SCALE GENOMIC DNA]</scope>
    <source>
        <strain evidence="2">DSM 16346</strain>
    </source>
</reference>
<dbReference type="EMBL" id="LELK01000004">
    <property type="protein sequence ID" value="KMM36761.1"/>
    <property type="molecule type" value="Genomic_DNA"/>
</dbReference>
<keyword evidence="3" id="KW-1185">Reference proteome</keyword>
<organism evidence="2 3">
    <name type="scientific">Guptibacillus hwajinpoensis</name>
    <dbReference type="NCBI Taxonomy" id="208199"/>
    <lineage>
        <taxon>Bacteria</taxon>
        <taxon>Bacillati</taxon>
        <taxon>Bacillota</taxon>
        <taxon>Bacilli</taxon>
        <taxon>Bacillales</taxon>
        <taxon>Guptibacillaceae</taxon>
        <taxon>Guptibacillus</taxon>
    </lineage>
</organism>
<gene>
    <name evidence="2" type="ORF">AB986_12535</name>
</gene>
<accession>A0A0J6CKJ4</accession>
<evidence type="ECO:0000256" key="1">
    <source>
        <dbReference type="SAM" id="Phobius"/>
    </source>
</evidence>
<feature type="transmembrane region" description="Helical" evidence="1">
    <location>
        <begin position="39"/>
        <end position="59"/>
    </location>
</feature>